<accession>A0A8H3VRF8</accession>
<dbReference type="PANTHER" id="PTHR40788:SF1">
    <property type="entry name" value="IPA PROTEIN"/>
    <property type="match status" value="1"/>
</dbReference>
<comment type="caution">
    <text evidence="1">The sequence shown here is derived from an EMBL/GenBank/DDBJ whole genome shotgun (WGS) entry which is preliminary data.</text>
</comment>
<dbReference type="OrthoDB" id="2922289at2759"/>
<evidence type="ECO:0000313" key="2">
    <source>
        <dbReference type="Proteomes" id="UP000434172"/>
    </source>
</evidence>
<keyword evidence="2" id="KW-1185">Reference proteome</keyword>
<proteinExistence type="predicted"/>
<dbReference type="AlphaFoldDB" id="A0A8H3VRF8"/>
<name>A0A8H3VRF8_9PEZI</name>
<dbReference type="Proteomes" id="UP000434172">
    <property type="component" value="Unassembled WGS sequence"/>
</dbReference>
<gene>
    <name evidence="1" type="ORF">GQ607_017658</name>
</gene>
<evidence type="ECO:0000313" key="1">
    <source>
        <dbReference type="EMBL" id="KAF0315106.1"/>
    </source>
</evidence>
<sequence length="338" mass="38086">MKTQHDALSQEVGKHGARINTRWRSFTSKERAQCLSTINGTKSPQNRKETSCEDIFFDITGVSLRLQDITSDPEVLLRWLECNRISHPTSNEVGKKTILDNLDEVHGTDEELLDSSRSVTLPESELAPGENIHSPCAAQFISPQNQLHMLKFLNEILTRVLKFRFRTGQREERQATEELSTEISRLQVRDASAPHKLEYKEMLSTPAPPKTVNLVTAETFGTIMGKNRARTRVSWNAFERAMGYLGFSVARCSGSAVTFAPEAGAMEKRSITLHRLHNGQTEGYRSLILSRRLGKVYGWVRRPTTASFNFFCSTPIEKASDVQFQVEHKGQKAKNCSG</sequence>
<dbReference type="PANTHER" id="PTHR40788">
    <property type="entry name" value="CLR5 DOMAIN-CONTAINING PROTEIN-RELATED"/>
    <property type="match status" value="1"/>
</dbReference>
<protein>
    <submittedName>
        <fullName evidence="1">Ipa protein</fullName>
    </submittedName>
</protein>
<organism evidence="1 2">
    <name type="scientific">Colletotrichum asianum</name>
    <dbReference type="NCBI Taxonomy" id="702518"/>
    <lineage>
        <taxon>Eukaryota</taxon>
        <taxon>Fungi</taxon>
        <taxon>Dikarya</taxon>
        <taxon>Ascomycota</taxon>
        <taxon>Pezizomycotina</taxon>
        <taxon>Sordariomycetes</taxon>
        <taxon>Hypocreomycetidae</taxon>
        <taxon>Glomerellales</taxon>
        <taxon>Glomerellaceae</taxon>
        <taxon>Colletotrichum</taxon>
        <taxon>Colletotrichum gloeosporioides species complex</taxon>
    </lineage>
</organism>
<reference evidence="1 2" key="1">
    <citation type="submission" date="2019-12" db="EMBL/GenBank/DDBJ databases">
        <title>A genome sequence resource for the geographically widespread anthracnose pathogen Colletotrichum asianum.</title>
        <authorList>
            <person name="Meng Y."/>
        </authorList>
    </citation>
    <scope>NUCLEOTIDE SEQUENCE [LARGE SCALE GENOMIC DNA]</scope>
    <source>
        <strain evidence="1 2">ICMP 18580</strain>
    </source>
</reference>
<dbReference type="EMBL" id="WOWK01000236">
    <property type="protein sequence ID" value="KAF0315106.1"/>
    <property type="molecule type" value="Genomic_DNA"/>
</dbReference>